<keyword evidence="4" id="KW-0479">Metal-binding</keyword>
<evidence type="ECO:0000256" key="4">
    <source>
        <dbReference type="ARBA" id="ARBA00022723"/>
    </source>
</evidence>
<evidence type="ECO:0000256" key="8">
    <source>
        <dbReference type="ARBA" id="ARBA00023285"/>
    </source>
</evidence>
<dbReference type="InterPro" id="IPR002933">
    <property type="entry name" value="Peptidase_M20"/>
</dbReference>
<keyword evidence="8" id="KW-0170">Cobalt</keyword>
<dbReference type="GO" id="GO:0070573">
    <property type="term" value="F:metallodipeptidase activity"/>
    <property type="evidence" value="ECO:0007669"/>
    <property type="project" value="TreeGrafter"/>
</dbReference>
<dbReference type="Gene3D" id="3.40.630.10">
    <property type="entry name" value="Zn peptidases"/>
    <property type="match status" value="2"/>
</dbReference>
<dbReference type="GO" id="GO:0006508">
    <property type="term" value="P:proteolysis"/>
    <property type="evidence" value="ECO:0007669"/>
    <property type="project" value="UniProtKB-KW"/>
</dbReference>
<dbReference type="FunFam" id="3.40.630.10:FF:000015">
    <property type="entry name" value="Aminoacyl-histidine dipeptidase PepD"/>
    <property type="match status" value="1"/>
</dbReference>
<dbReference type="OMA" id="DHAGLEC"/>
<dbReference type="Pfam" id="PF07687">
    <property type="entry name" value="M20_dimer"/>
    <property type="match status" value="1"/>
</dbReference>
<gene>
    <name evidence="10" type="ORF">M0811_09131</name>
</gene>
<dbReference type="OrthoDB" id="191370at2759"/>
<evidence type="ECO:0000256" key="2">
    <source>
        <dbReference type="ARBA" id="ARBA00001947"/>
    </source>
</evidence>
<dbReference type="SUPFAM" id="SSF53187">
    <property type="entry name" value="Zn-dependent exopeptidases"/>
    <property type="match status" value="1"/>
</dbReference>
<name>A0A9Q0LIA5_ANAIG</name>
<accession>A0A9Q0LIA5</accession>
<keyword evidence="6" id="KW-0862">Zinc</keyword>
<reference evidence="10" key="1">
    <citation type="submission" date="2022-10" db="EMBL/GenBank/DDBJ databases">
        <title>Novel sulphate-reducing endosymbionts in the free-living metamonad Anaeramoeba.</title>
        <authorList>
            <person name="Jerlstrom-Hultqvist J."/>
            <person name="Cepicka I."/>
            <person name="Gallot-Lavallee L."/>
            <person name="Salas-Leiva D."/>
            <person name="Curtis B.A."/>
            <person name="Zahonova K."/>
            <person name="Pipaliya S."/>
            <person name="Dacks J."/>
            <person name="Roger A.J."/>
        </authorList>
    </citation>
    <scope>NUCLEOTIDE SEQUENCE</scope>
    <source>
        <strain evidence="10">BMAN</strain>
    </source>
</reference>
<comment type="caution">
    <text evidence="10">The sequence shown here is derived from an EMBL/GenBank/DDBJ whole genome shotgun (WGS) entry which is preliminary data.</text>
</comment>
<dbReference type="Proteomes" id="UP001149090">
    <property type="component" value="Unassembled WGS sequence"/>
</dbReference>
<evidence type="ECO:0000313" key="10">
    <source>
        <dbReference type="EMBL" id="KAJ5072919.1"/>
    </source>
</evidence>
<dbReference type="PANTHER" id="PTHR43501:SF1">
    <property type="entry name" value="CYTOSOL NON-SPECIFIC DIPEPTIDASE"/>
    <property type="match status" value="1"/>
</dbReference>
<dbReference type="InterPro" id="IPR011650">
    <property type="entry name" value="Peptidase_M20_dimer"/>
</dbReference>
<dbReference type="Pfam" id="PF01546">
    <property type="entry name" value="Peptidase_M20"/>
    <property type="match status" value="1"/>
</dbReference>
<protein>
    <submittedName>
        <fullName evidence="10">Aminoacyl-histidine dipeptidase</fullName>
    </submittedName>
</protein>
<dbReference type="EMBL" id="JAPDFW010000078">
    <property type="protein sequence ID" value="KAJ5072919.1"/>
    <property type="molecule type" value="Genomic_DNA"/>
</dbReference>
<evidence type="ECO:0000259" key="9">
    <source>
        <dbReference type="Pfam" id="PF07687"/>
    </source>
</evidence>
<evidence type="ECO:0000256" key="5">
    <source>
        <dbReference type="ARBA" id="ARBA00022801"/>
    </source>
</evidence>
<dbReference type="PANTHER" id="PTHR43501">
    <property type="entry name" value="CYTOSOL NON-SPECIFIC DIPEPTIDASE"/>
    <property type="match status" value="1"/>
</dbReference>
<dbReference type="InterPro" id="IPR001160">
    <property type="entry name" value="Peptidase_M20C"/>
</dbReference>
<sequence length="504" mass="56538">MELKLERNTKLLKKLGEPKELFQYFLALTEIPRVSGNVKPISEALIDFAKKHKIEYKTDKIGNILFRKQATKGNENSVSVCLQAHMDMVGTKEPDYEFDFSKDPLNVFEKDGWLMAKSTTLGADDGIGIAMILSAMIDKESIHGPLEGLFTVDEETTMIGALEIEKSPFLQSKYLINLDSDGEGKICIGSTGCLERKIELSLNQIEIPKEYDTKIELYLHGLLGGHSGCDIHEGRANSIKWLTRILLNCMESEFLIANFSSGHATNAIPNSGKVIVVLKSKDVENFKKKAEEMNEKIINEYKSIETKQPKLEMKTLDSNFEIKKVCDIQSGKKLLDLLLIIPHGVFRFSPDVPGLVESSRSCSICTIKESTAIIETLIRSSNSSILNFLDQELESICNLSSTKYIADKSFDSPPWIPIIDNNPLLDTMKSTFNELYQKQPEVYASHAGLECAFIINSYPEMIAVSIGPETYGAHSVDENLNIQSFRETHKFLMKSLENLSKIKK</sequence>
<proteinExistence type="predicted"/>
<dbReference type="GO" id="GO:0046872">
    <property type="term" value="F:metal ion binding"/>
    <property type="evidence" value="ECO:0007669"/>
    <property type="project" value="UniProtKB-KW"/>
</dbReference>
<evidence type="ECO:0000256" key="1">
    <source>
        <dbReference type="ARBA" id="ARBA00001941"/>
    </source>
</evidence>
<evidence type="ECO:0000256" key="3">
    <source>
        <dbReference type="ARBA" id="ARBA00022670"/>
    </source>
</evidence>
<keyword evidence="11" id="KW-1185">Reference proteome</keyword>
<dbReference type="GO" id="GO:0005829">
    <property type="term" value="C:cytosol"/>
    <property type="evidence" value="ECO:0007669"/>
    <property type="project" value="TreeGrafter"/>
</dbReference>
<dbReference type="PIRSF" id="PIRSF016599">
    <property type="entry name" value="Xaa-His_dipept"/>
    <property type="match status" value="1"/>
</dbReference>
<comment type="cofactor">
    <cofactor evidence="1">
        <name>Co(2+)</name>
        <dbReference type="ChEBI" id="CHEBI:48828"/>
    </cofactor>
</comment>
<feature type="domain" description="Peptidase M20 dimerisation" evidence="9">
    <location>
        <begin position="221"/>
        <end position="303"/>
    </location>
</feature>
<keyword evidence="7" id="KW-0482">Metalloprotease</keyword>
<keyword evidence="5" id="KW-0378">Hydrolase</keyword>
<dbReference type="PRINTS" id="PR00934">
    <property type="entry name" value="XHISDIPTASE"/>
</dbReference>
<evidence type="ECO:0000256" key="7">
    <source>
        <dbReference type="ARBA" id="ARBA00023049"/>
    </source>
</evidence>
<evidence type="ECO:0000313" key="11">
    <source>
        <dbReference type="Proteomes" id="UP001149090"/>
    </source>
</evidence>
<dbReference type="FunFam" id="3.40.630.10:FF:000018">
    <property type="entry name" value="Aminoacyl-histidine dipeptidase PepD"/>
    <property type="match status" value="1"/>
</dbReference>
<dbReference type="NCBIfam" id="TIGR01893">
    <property type="entry name" value="aa-his-dipept"/>
    <property type="match status" value="1"/>
</dbReference>
<keyword evidence="3" id="KW-0645">Protease</keyword>
<organism evidence="10 11">
    <name type="scientific">Anaeramoeba ignava</name>
    <name type="common">Anaerobic marine amoeba</name>
    <dbReference type="NCBI Taxonomy" id="1746090"/>
    <lineage>
        <taxon>Eukaryota</taxon>
        <taxon>Metamonada</taxon>
        <taxon>Anaeramoebidae</taxon>
        <taxon>Anaeramoeba</taxon>
    </lineage>
</organism>
<comment type="cofactor">
    <cofactor evidence="2">
        <name>Zn(2+)</name>
        <dbReference type="ChEBI" id="CHEBI:29105"/>
    </cofactor>
</comment>
<evidence type="ECO:0000256" key="6">
    <source>
        <dbReference type="ARBA" id="ARBA00022833"/>
    </source>
</evidence>
<dbReference type="AlphaFoldDB" id="A0A9Q0LIA5"/>